<dbReference type="GO" id="GO:0005886">
    <property type="term" value="C:plasma membrane"/>
    <property type="evidence" value="ECO:0007669"/>
    <property type="project" value="UniProtKB-SubCell"/>
</dbReference>
<organism evidence="7 8">
    <name type="scientific">Solidesulfovibrio fructosivorans JJ]</name>
    <dbReference type="NCBI Taxonomy" id="596151"/>
    <lineage>
        <taxon>Bacteria</taxon>
        <taxon>Pseudomonadati</taxon>
        <taxon>Thermodesulfobacteriota</taxon>
        <taxon>Desulfovibrionia</taxon>
        <taxon>Desulfovibrionales</taxon>
        <taxon>Desulfovibrionaceae</taxon>
        <taxon>Solidesulfovibrio</taxon>
    </lineage>
</organism>
<evidence type="ECO:0000256" key="6">
    <source>
        <dbReference type="SAM" id="Phobius"/>
    </source>
</evidence>
<proteinExistence type="predicted"/>
<feature type="transmembrane region" description="Helical" evidence="6">
    <location>
        <begin position="179"/>
        <end position="199"/>
    </location>
</feature>
<evidence type="ECO:0000313" key="7">
    <source>
        <dbReference type="EMBL" id="EFL51767.1"/>
    </source>
</evidence>
<comment type="caution">
    <text evidence="7">The sequence shown here is derived from an EMBL/GenBank/DDBJ whole genome shotgun (WGS) entry which is preliminary data.</text>
</comment>
<keyword evidence="8" id="KW-1185">Reference proteome</keyword>
<name>E1JVH3_SOLFR</name>
<dbReference type="InterPro" id="IPR001123">
    <property type="entry name" value="LeuE-type"/>
</dbReference>
<dbReference type="Proteomes" id="UP000006250">
    <property type="component" value="Unassembled WGS sequence"/>
</dbReference>
<feature type="transmembrane region" description="Helical" evidence="6">
    <location>
        <begin position="46"/>
        <end position="64"/>
    </location>
</feature>
<dbReference type="Pfam" id="PF01810">
    <property type="entry name" value="LysE"/>
    <property type="match status" value="1"/>
</dbReference>
<reference evidence="7 8" key="1">
    <citation type="submission" date="2010-08" db="EMBL/GenBank/DDBJ databases">
        <title>The draft genome of Desulfovibrio fructosovorans JJ.</title>
        <authorList>
            <consortium name="US DOE Joint Genome Institute (JGI-PGF)"/>
            <person name="Lucas S."/>
            <person name="Copeland A."/>
            <person name="Lapidus A."/>
            <person name="Cheng J.-F."/>
            <person name="Bruce D."/>
            <person name="Goodwin L."/>
            <person name="Pitluck S."/>
            <person name="Land M.L."/>
            <person name="Hauser L."/>
            <person name="Chang Y.-J."/>
            <person name="Jeffries C."/>
            <person name="Wall J.D."/>
            <person name="Stahl D.A."/>
            <person name="Arkin A.P."/>
            <person name="Dehal P."/>
            <person name="Stolyar S.M."/>
            <person name="Hazen T.C."/>
            <person name="Woyke T.J."/>
        </authorList>
    </citation>
    <scope>NUCLEOTIDE SEQUENCE [LARGE SCALE GENOMIC DNA]</scope>
    <source>
        <strain evidence="7 8">JJ</strain>
    </source>
</reference>
<dbReference type="EMBL" id="AECZ01000008">
    <property type="protein sequence ID" value="EFL51767.1"/>
    <property type="molecule type" value="Genomic_DNA"/>
</dbReference>
<sequence precursor="true">MPQTPASIALAAAALGLSAGLSPGPLLSLVLSQTLAHGPAEGIKVGLAPLITDAPIIIAAWLAISAAHGAPTVLGLLSVAGACLLVRYGIECLHAPPPDAGKPGAAPRSLWRGVAANFTNPHPYLFWTTVGVPMLIDAAGSGTAAVVTFLGVFYAAIVGAKIMAAVLAGRFRRFLGSRAYRLLMAVLGLSLFYFAFVFARDGLSLLGKP</sequence>
<evidence type="ECO:0000256" key="3">
    <source>
        <dbReference type="ARBA" id="ARBA00022692"/>
    </source>
</evidence>
<evidence type="ECO:0000256" key="1">
    <source>
        <dbReference type="ARBA" id="ARBA00004651"/>
    </source>
</evidence>
<dbReference type="RefSeq" id="WP_005992802.1">
    <property type="nucleotide sequence ID" value="NZ_AECZ01000008.1"/>
</dbReference>
<gene>
    <name evidence="7" type="ORF">DesfrDRAFT_1622</name>
</gene>
<keyword evidence="5 6" id="KW-0472">Membrane</keyword>
<dbReference type="GO" id="GO:0015171">
    <property type="term" value="F:amino acid transmembrane transporter activity"/>
    <property type="evidence" value="ECO:0007669"/>
    <property type="project" value="TreeGrafter"/>
</dbReference>
<protein>
    <submittedName>
        <fullName evidence="7">Lysine exporter protein (LYSE/YGGA)</fullName>
    </submittedName>
</protein>
<keyword evidence="2" id="KW-1003">Cell membrane</keyword>
<dbReference type="eggNOG" id="COG1280">
    <property type="taxonomic scope" value="Bacteria"/>
</dbReference>
<comment type="subcellular location">
    <subcellularLocation>
        <location evidence="1">Cell membrane</location>
        <topology evidence="1">Multi-pass membrane protein</topology>
    </subcellularLocation>
</comment>
<dbReference type="PANTHER" id="PTHR30086:SF20">
    <property type="entry name" value="ARGININE EXPORTER PROTEIN ARGO-RELATED"/>
    <property type="match status" value="1"/>
</dbReference>
<accession>E1JVH3</accession>
<dbReference type="AlphaFoldDB" id="E1JVH3"/>
<dbReference type="STRING" id="596151.DesfrDRAFT_1622"/>
<keyword evidence="4 6" id="KW-1133">Transmembrane helix</keyword>
<evidence type="ECO:0000256" key="4">
    <source>
        <dbReference type="ARBA" id="ARBA00022989"/>
    </source>
</evidence>
<feature type="transmembrane region" description="Helical" evidence="6">
    <location>
        <begin position="144"/>
        <end position="167"/>
    </location>
</feature>
<evidence type="ECO:0000256" key="2">
    <source>
        <dbReference type="ARBA" id="ARBA00022475"/>
    </source>
</evidence>
<evidence type="ECO:0000256" key="5">
    <source>
        <dbReference type="ARBA" id="ARBA00023136"/>
    </source>
</evidence>
<dbReference type="OrthoDB" id="14103at2"/>
<keyword evidence="3 6" id="KW-0812">Transmembrane</keyword>
<dbReference type="PANTHER" id="PTHR30086">
    <property type="entry name" value="ARGININE EXPORTER PROTEIN ARGO"/>
    <property type="match status" value="1"/>
</dbReference>
<evidence type="ECO:0000313" key="8">
    <source>
        <dbReference type="Proteomes" id="UP000006250"/>
    </source>
</evidence>